<protein>
    <submittedName>
        <fullName evidence="6">DExH-box splicing factor binding site-domain-containing protein</fullName>
    </submittedName>
</protein>
<feature type="region of interest" description="Disordered" evidence="4">
    <location>
        <begin position="32"/>
        <end position="89"/>
    </location>
</feature>
<comment type="subcellular location">
    <subcellularLocation>
        <location evidence="1">Nucleus</location>
    </subcellularLocation>
</comment>
<feature type="compositionally biased region" description="Basic and acidic residues" evidence="4">
    <location>
        <begin position="386"/>
        <end position="484"/>
    </location>
</feature>
<dbReference type="GO" id="GO:0000398">
    <property type="term" value="P:mRNA splicing, via spliceosome"/>
    <property type="evidence" value="ECO:0007669"/>
    <property type="project" value="InterPro"/>
</dbReference>
<evidence type="ECO:0000259" key="5">
    <source>
        <dbReference type="Pfam" id="PF12656"/>
    </source>
</evidence>
<gene>
    <name evidence="6" type="ORF">EV702DRAFT_364354</name>
</gene>
<evidence type="ECO:0000256" key="2">
    <source>
        <dbReference type="ARBA" id="ARBA00008576"/>
    </source>
</evidence>
<dbReference type="PANTHER" id="PTHR15818:SF2">
    <property type="entry name" value="G-PATCH DOMAIN AND KOW MOTIFS-CONTAINING PROTEIN"/>
    <property type="match status" value="1"/>
</dbReference>
<comment type="caution">
    <text evidence="6">The sequence shown here is derived from an EMBL/GenBank/DDBJ whole genome shotgun (WGS) entry which is preliminary data.</text>
</comment>
<dbReference type="InterPro" id="IPR045166">
    <property type="entry name" value="Spp2-like"/>
</dbReference>
<dbReference type="EMBL" id="JABBWD010000029">
    <property type="protein sequence ID" value="KAG1776075.1"/>
    <property type="molecule type" value="Genomic_DNA"/>
</dbReference>
<keyword evidence="7" id="KW-1185">Reference proteome</keyword>
<feature type="region of interest" description="Disordered" evidence="4">
    <location>
        <begin position="174"/>
        <end position="200"/>
    </location>
</feature>
<evidence type="ECO:0000256" key="1">
    <source>
        <dbReference type="ARBA" id="ARBA00004123"/>
    </source>
</evidence>
<keyword evidence="3" id="KW-0539">Nucleus</keyword>
<sequence>MRFAPTTDSILRIPRRLLCRCRRDLQRASSVLPRHLSSAASSASGTPLTGSPRTFSSREDSDDEEESGIVFADDGRKDGPDSSDDEDGRLEDELITSFNKFGAQRCVSFRSFQHFYSSQKAHVLLLSSSVNGKKPKTKAPMGPLVIPSKPNPDWREAARRRRAGVARFIPDSAKASTGADGSVGGLGTRDTINSGPQLSGIQFGNKEVKVDTTTTRSTDGETNMTIEEHVNAIVEETEDQKALRAVLAVDMDSAPQIDSIPVPPSETDALQQDVADLPDVATIDDYARVPITAFGAAMLRGMGWVDGGAVTSSERAKKNALVEPYLPKSRPALLGIGAKEQEVLDDGSKKKKQRGDEKRYIPLVRQESSREESRNESAIVSRRASRSPERRSGGEGSRRDDDRDKPRRESDRDRRRDRDRDDRDDRDRDDRRRRDDSRRDSDRDLDRRNRDRDVDNRRDRVREYDDRDRRRDGESKRGGRDRRD</sequence>
<evidence type="ECO:0000313" key="7">
    <source>
        <dbReference type="Proteomes" id="UP000714275"/>
    </source>
</evidence>
<evidence type="ECO:0000313" key="6">
    <source>
        <dbReference type="EMBL" id="KAG1776075.1"/>
    </source>
</evidence>
<dbReference type="PANTHER" id="PTHR15818">
    <property type="entry name" value="G PATCH AND KOW-CONTAINING"/>
    <property type="match status" value="1"/>
</dbReference>
<dbReference type="GO" id="GO:0005681">
    <property type="term" value="C:spliceosomal complex"/>
    <property type="evidence" value="ECO:0007669"/>
    <property type="project" value="TreeGrafter"/>
</dbReference>
<feature type="compositionally biased region" description="Basic and acidic residues" evidence="4">
    <location>
        <begin position="339"/>
        <end position="360"/>
    </location>
</feature>
<feature type="compositionally biased region" description="Polar residues" evidence="4">
    <location>
        <begin position="38"/>
        <end position="55"/>
    </location>
</feature>
<organism evidence="6 7">
    <name type="scientific">Suillus placidus</name>
    <dbReference type="NCBI Taxonomy" id="48579"/>
    <lineage>
        <taxon>Eukaryota</taxon>
        <taxon>Fungi</taxon>
        <taxon>Dikarya</taxon>
        <taxon>Basidiomycota</taxon>
        <taxon>Agaricomycotina</taxon>
        <taxon>Agaricomycetes</taxon>
        <taxon>Agaricomycetidae</taxon>
        <taxon>Boletales</taxon>
        <taxon>Suillineae</taxon>
        <taxon>Suillaceae</taxon>
        <taxon>Suillus</taxon>
    </lineage>
</organism>
<dbReference type="InterPro" id="IPR026822">
    <property type="entry name" value="Spp2/MOS2_G-patch"/>
</dbReference>
<dbReference type="Proteomes" id="UP000714275">
    <property type="component" value="Unassembled WGS sequence"/>
</dbReference>
<reference evidence="6" key="1">
    <citation type="journal article" date="2020" name="New Phytol.">
        <title>Comparative genomics reveals dynamic genome evolution in host specialist ectomycorrhizal fungi.</title>
        <authorList>
            <person name="Lofgren L.A."/>
            <person name="Nguyen N.H."/>
            <person name="Vilgalys R."/>
            <person name="Ruytinx J."/>
            <person name="Liao H.L."/>
            <person name="Branco S."/>
            <person name="Kuo A."/>
            <person name="LaButti K."/>
            <person name="Lipzen A."/>
            <person name="Andreopoulos W."/>
            <person name="Pangilinan J."/>
            <person name="Riley R."/>
            <person name="Hundley H."/>
            <person name="Na H."/>
            <person name="Barry K."/>
            <person name="Grigoriev I.V."/>
            <person name="Stajich J.E."/>
            <person name="Kennedy P.G."/>
        </authorList>
    </citation>
    <scope>NUCLEOTIDE SEQUENCE</scope>
    <source>
        <strain evidence="6">DOB743</strain>
    </source>
</reference>
<evidence type="ECO:0000256" key="4">
    <source>
        <dbReference type="SAM" id="MobiDB-lite"/>
    </source>
</evidence>
<feature type="region of interest" description="Disordered" evidence="4">
    <location>
        <begin position="337"/>
        <end position="484"/>
    </location>
</feature>
<proteinExistence type="inferred from homology"/>
<feature type="domain" description="Spp2/MOS2 G-patch" evidence="5">
    <location>
        <begin position="278"/>
        <end position="341"/>
    </location>
</feature>
<dbReference type="AlphaFoldDB" id="A0A9P6ZTQ6"/>
<evidence type="ECO:0000256" key="3">
    <source>
        <dbReference type="ARBA" id="ARBA00023242"/>
    </source>
</evidence>
<dbReference type="OrthoDB" id="5577072at2759"/>
<feature type="compositionally biased region" description="Polar residues" evidence="4">
    <location>
        <begin position="190"/>
        <end position="200"/>
    </location>
</feature>
<accession>A0A9P6ZTQ6</accession>
<dbReference type="Pfam" id="PF12656">
    <property type="entry name" value="G-patch_2"/>
    <property type="match status" value="1"/>
</dbReference>
<name>A0A9P6ZTQ6_9AGAM</name>
<comment type="similarity">
    <text evidence="2">Belongs to the SPP2 family.</text>
</comment>